<dbReference type="PANTHER" id="PTHR36710">
    <property type="entry name" value="PECTINESTERASE INHIBITOR-LIKE"/>
    <property type="match status" value="1"/>
</dbReference>
<feature type="domain" description="Pectinesterase inhibitor" evidence="4">
    <location>
        <begin position="3"/>
        <end position="133"/>
    </location>
</feature>
<dbReference type="SUPFAM" id="SSF101148">
    <property type="entry name" value="Plant invertase/pectin methylesterase inhibitor"/>
    <property type="match status" value="1"/>
</dbReference>
<dbReference type="CDD" id="cd15797">
    <property type="entry name" value="PMEI"/>
    <property type="match status" value="1"/>
</dbReference>
<dbReference type="InParanoid" id="A0A7J7D0S1"/>
<accession>A0A7J7D0S1</accession>
<dbReference type="EMBL" id="JAAARO010000012">
    <property type="protein sequence ID" value="KAF5739923.1"/>
    <property type="molecule type" value="Genomic_DNA"/>
</dbReference>
<evidence type="ECO:0000313" key="5">
    <source>
        <dbReference type="EMBL" id="KAF5739923.1"/>
    </source>
</evidence>
<proteinExistence type="inferred from homology"/>
<dbReference type="InterPro" id="IPR052421">
    <property type="entry name" value="PCW_Enzyme_Inhibitor"/>
</dbReference>
<dbReference type="InterPro" id="IPR035513">
    <property type="entry name" value="Invertase/methylesterase_inhib"/>
</dbReference>
<reference evidence="5 6" key="1">
    <citation type="journal article" date="2020" name="Nat. Commun.">
        <title>Genome of Tripterygium wilfordii and identification of cytochrome P450 involved in triptolide biosynthesis.</title>
        <authorList>
            <person name="Tu L."/>
            <person name="Su P."/>
            <person name="Zhang Z."/>
            <person name="Gao L."/>
            <person name="Wang J."/>
            <person name="Hu T."/>
            <person name="Zhou J."/>
            <person name="Zhang Y."/>
            <person name="Zhao Y."/>
            <person name="Liu Y."/>
            <person name="Song Y."/>
            <person name="Tong Y."/>
            <person name="Lu Y."/>
            <person name="Yang J."/>
            <person name="Xu C."/>
            <person name="Jia M."/>
            <person name="Peters R.J."/>
            <person name="Huang L."/>
            <person name="Gao W."/>
        </authorList>
    </citation>
    <scope>NUCLEOTIDE SEQUENCE [LARGE SCALE GENOMIC DNA]</scope>
    <source>
        <strain evidence="6">cv. XIE 37</strain>
        <tissue evidence="5">Leaf</tissue>
    </source>
</reference>
<keyword evidence="2" id="KW-1015">Disulfide bond</keyword>
<comment type="caution">
    <text evidence="5">The sequence shown here is derived from an EMBL/GenBank/DDBJ whole genome shotgun (WGS) entry which is preliminary data.</text>
</comment>
<sequence>MEEYGFCDKTFNQNLKGPTADYVDLTLITIEQSLLNASNTNTYIERLGRSTKPGALKNALIECNNVYNSIMQSFRNANMYYKQKNYNAMIMSESVTPRLIESCITCFLTPPLHPMGPLETMNRQMRMLCSMALVTGHQLQSKKLK</sequence>
<organism evidence="5 6">
    <name type="scientific">Tripterygium wilfordii</name>
    <name type="common">Thunder God vine</name>
    <dbReference type="NCBI Taxonomy" id="458696"/>
    <lineage>
        <taxon>Eukaryota</taxon>
        <taxon>Viridiplantae</taxon>
        <taxon>Streptophyta</taxon>
        <taxon>Embryophyta</taxon>
        <taxon>Tracheophyta</taxon>
        <taxon>Spermatophyta</taxon>
        <taxon>Magnoliopsida</taxon>
        <taxon>eudicotyledons</taxon>
        <taxon>Gunneridae</taxon>
        <taxon>Pentapetalae</taxon>
        <taxon>rosids</taxon>
        <taxon>fabids</taxon>
        <taxon>Celastrales</taxon>
        <taxon>Celastraceae</taxon>
        <taxon>Tripterygium</taxon>
    </lineage>
</organism>
<dbReference type="NCBIfam" id="TIGR01614">
    <property type="entry name" value="PME_inhib"/>
    <property type="match status" value="1"/>
</dbReference>
<dbReference type="InterPro" id="IPR006501">
    <property type="entry name" value="Pectinesterase_inhib_dom"/>
</dbReference>
<dbReference type="Gene3D" id="1.20.140.40">
    <property type="entry name" value="Invertase/pectin methylesterase inhibitor family protein"/>
    <property type="match status" value="1"/>
</dbReference>
<protein>
    <recommendedName>
        <fullName evidence="4">Pectinesterase inhibitor domain-containing protein</fullName>
    </recommendedName>
</protein>
<keyword evidence="1" id="KW-0732">Signal</keyword>
<evidence type="ECO:0000259" key="4">
    <source>
        <dbReference type="Pfam" id="PF04043"/>
    </source>
</evidence>
<keyword evidence="6" id="KW-1185">Reference proteome</keyword>
<dbReference type="Pfam" id="PF04043">
    <property type="entry name" value="PMEI"/>
    <property type="match status" value="1"/>
</dbReference>
<dbReference type="GO" id="GO:0046910">
    <property type="term" value="F:pectinesterase inhibitor activity"/>
    <property type="evidence" value="ECO:0007669"/>
    <property type="project" value="InterPro"/>
</dbReference>
<dbReference type="Proteomes" id="UP000593562">
    <property type="component" value="Unassembled WGS sequence"/>
</dbReference>
<evidence type="ECO:0000256" key="1">
    <source>
        <dbReference type="ARBA" id="ARBA00022729"/>
    </source>
</evidence>
<dbReference type="FunCoup" id="A0A7J7D0S1">
    <property type="interactions" value="2"/>
</dbReference>
<evidence type="ECO:0000256" key="2">
    <source>
        <dbReference type="ARBA" id="ARBA00023157"/>
    </source>
</evidence>
<gene>
    <name evidence="5" type="ORF">HS088_TW12G01137</name>
</gene>
<name>A0A7J7D0S1_TRIWF</name>
<dbReference type="InterPro" id="IPR034086">
    <property type="entry name" value="PMEI_plant"/>
</dbReference>
<evidence type="ECO:0000313" key="6">
    <source>
        <dbReference type="Proteomes" id="UP000593562"/>
    </source>
</evidence>
<dbReference type="PANTHER" id="PTHR36710:SF1">
    <property type="entry name" value="F14J9.2 PROTEIN"/>
    <property type="match status" value="1"/>
</dbReference>
<dbReference type="AlphaFoldDB" id="A0A7J7D0S1"/>
<evidence type="ECO:0000256" key="3">
    <source>
        <dbReference type="ARBA" id="ARBA00038471"/>
    </source>
</evidence>
<comment type="similarity">
    <text evidence="3">Belongs to the PMEI family.</text>
</comment>